<dbReference type="EMBL" id="GBXM01086737">
    <property type="protein sequence ID" value="JAH21840.1"/>
    <property type="molecule type" value="Transcribed_RNA"/>
</dbReference>
<evidence type="ECO:0000313" key="2">
    <source>
        <dbReference type="EMBL" id="JAH21840.1"/>
    </source>
</evidence>
<feature type="region of interest" description="Disordered" evidence="1">
    <location>
        <begin position="1"/>
        <end position="31"/>
    </location>
</feature>
<reference evidence="2" key="2">
    <citation type="journal article" date="2015" name="Fish Shellfish Immunol.">
        <title>Early steps in the European eel (Anguilla anguilla)-Vibrio vulnificus interaction in the gills: Role of the RtxA13 toxin.</title>
        <authorList>
            <person name="Callol A."/>
            <person name="Pajuelo D."/>
            <person name="Ebbesson L."/>
            <person name="Teles M."/>
            <person name="MacKenzie S."/>
            <person name="Amaro C."/>
        </authorList>
    </citation>
    <scope>NUCLEOTIDE SEQUENCE</scope>
</reference>
<proteinExistence type="predicted"/>
<dbReference type="AlphaFoldDB" id="A0A0E9R048"/>
<feature type="compositionally biased region" description="Basic residues" evidence="1">
    <location>
        <begin position="13"/>
        <end position="25"/>
    </location>
</feature>
<evidence type="ECO:0000256" key="1">
    <source>
        <dbReference type="SAM" id="MobiDB-lite"/>
    </source>
</evidence>
<organism evidence="2">
    <name type="scientific">Anguilla anguilla</name>
    <name type="common">European freshwater eel</name>
    <name type="synonym">Muraena anguilla</name>
    <dbReference type="NCBI Taxonomy" id="7936"/>
    <lineage>
        <taxon>Eukaryota</taxon>
        <taxon>Metazoa</taxon>
        <taxon>Chordata</taxon>
        <taxon>Craniata</taxon>
        <taxon>Vertebrata</taxon>
        <taxon>Euteleostomi</taxon>
        <taxon>Actinopterygii</taxon>
        <taxon>Neopterygii</taxon>
        <taxon>Teleostei</taxon>
        <taxon>Anguilliformes</taxon>
        <taxon>Anguillidae</taxon>
        <taxon>Anguilla</taxon>
    </lineage>
</organism>
<sequence>MYCVKEIAEHSKDSKHKQTTRHQARLRVQAP</sequence>
<accession>A0A0E9R048</accession>
<reference evidence="2" key="1">
    <citation type="submission" date="2014-11" db="EMBL/GenBank/DDBJ databases">
        <authorList>
            <person name="Amaro Gonzalez C."/>
        </authorList>
    </citation>
    <scope>NUCLEOTIDE SEQUENCE</scope>
</reference>
<feature type="compositionally biased region" description="Basic and acidic residues" evidence="1">
    <location>
        <begin position="1"/>
        <end position="12"/>
    </location>
</feature>
<protein>
    <submittedName>
        <fullName evidence="2">Uncharacterized protein</fullName>
    </submittedName>
</protein>
<name>A0A0E9R048_ANGAN</name>